<reference evidence="2" key="1">
    <citation type="submission" date="2020-07" db="EMBL/GenBank/DDBJ databases">
        <title>Multicomponent nature underlies the extraordinary mechanical properties of spider dragline silk.</title>
        <authorList>
            <person name="Kono N."/>
            <person name="Nakamura H."/>
            <person name="Mori M."/>
            <person name="Yoshida Y."/>
            <person name="Ohtoshi R."/>
            <person name="Malay A.D."/>
            <person name="Moran D.A.P."/>
            <person name="Tomita M."/>
            <person name="Numata K."/>
            <person name="Arakawa K."/>
        </authorList>
    </citation>
    <scope>NUCLEOTIDE SEQUENCE</scope>
</reference>
<dbReference type="Proteomes" id="UP000887116">
    <property type="component" value="Unassembled WGS sequence"/>
</dbReference>
<gene>
    <name evidence="2" type="primary">pol_636</name>
    <name evidence="2" type="ORF">TNCT_448201</name>
</gene>
<proteinExistence type="predicted"/>
<dbReference type="OrthoDB" id="10531408at2759"/>
<accession>A0A8X6M2V5</accession>
<name>A0A8X6M2V5_TRICU</name>
<dbReference type="EMBL" id="BMAO01019335">
    <property type="protein sequence ID" value="GFR29947.1"/>
    <property type="molecule type" value="Genomic_DNA"/>
</dbReference>
<feature type="region of interest" description="Disordered" evidence="1">
    <location>
        <begin position="174"/>
        <end position="202"/>
    </location>
</feature>
<sequence>MKNGFTQSSRNSIVNSSPYDTTNREAVVARVESSYLQLEPNHSIIKPLKRILIFIYSKEIDAIIDFGSQIAVVHSSLVPRLKDKEGSRIVLTPAFGKKIDAKVCSVSIYFKNCDNNLFTSLYTLVAVTDQLNVPCLVTPGIHELLTKPADGGIGGSGEAHEEKKVLAVHFETKERTGEKTRTRRTRRKKRTRTHLAAKLRNG</sequence>
<evidence type="ECO:0000256" key="1">
    <source>
        <dbReference type="SAM" id="MobiDB-lite"/>
    </source>
</evidence>
<feature type="compositionally biased region" description="Basic residues" evidence="1">
    <location>
        <begin position="181"/>
        <end position="202"/>
    </location>
</feature>
<protein>
    <submittedName>
        <fullName evidence="2">Retrovirus-related Pol polyprotein from transposon opus</fullName>
    </submittedName>
</protein>
<comment type="caution">
    <text evidence="2">The sequence shown here is derived from an EMBL/GenBank/DDBJ whole genome shotgun (WGS) entry which is preliminary data.</text>
</comment>
<evidence type="ECO:0000313" key="3">
    <source>
        <dbReference type="Proteomes" id="UP000887116"/>
    </source>
</evidence>
<keyword evidence="3" id="KW-1185">Reference proteome</keyword>
<organism evidence="2 3">
    <name type="scientific">Trichonephila clavata</name>
    <name type="common">Joro spider</name>
    <name type="synonym">Nephila clavata</name>
    <dbReference type="NCBI Taxonomy" id="2740835"/>
    <lineage>
        <taxon>Eukaryota</taxon>
        <taxon>Metazoa</taxon>
        <taxon>Ecdysozoa</taxon>
        <taxon>Arthropoda</taxon>
        <taxon>Chelicerata</taxon>
        <taxon>Arachnida</taxon>
        <taxon>Araneae</taxon>
        <taxon>Araneomorphae</taxon>
        <taxon>Entelegynae</taxon>
        <taxon>Araneoidea</taxon>
        <taxon>Nephilidae</taxon>
        <taxon>Trichonephila</taxon>
    </lineage>
</organism>
<evidence type="ECO:0000313" key="2">
    <source>
        <dbReference type="EMBL" id="GFR29947.1"/>
    </source>
</evidence>
<dbReference type="AlphaFoldDB" id="A0A8X6M2V5"/>